<dbReference type="InterPro" id="IPR002893">
    <property type="entry name" value="Znf_MYND"/>
</dbReference>
<dbReference type="RefSeq" id="XP_009544911.1">
    <property type="nucleotide sequence ID" value="XM_009546616.1"/>
</dbReference>
<dbReference type="AlphaFoldDB" id="W4KBV4"/>
<dbReference type="EMBL" id="KI925457">
    <property type="protein sequence ID" value="ETW82556.1"/>
    <property type="molecule type" value="Genomic_DNA"/>
</dbReference>
<keyword evidence="7" id="KW-1185">Reference proteome</keyword>
<dbReference type="InParanoid" id="W4KBV4"/>
<dbReference type="HOGENOM" id="CLU_1012138_0_0_1"/>
<evidence type="ECO:0000259" key="5">
    <source>
        <dbReference type="PROSITE" id="PS50865"/>
    </source>
</evidence>
<dbReference type="KEGG" id="hir:HETIRDRAFT_382648"/>
<dbReference type="Gene3D" id="6.10.140.2220">
    <property type="match status" value="1"/>
</dbReference>
<proteinExistence type="predicted"/>
<dbReference type="Pfam" id="PF01753">
    <property type="entry name" value="zf-MYND"/>
    <property type="match status" value="1"/>
</dbReference>
<dbReference type="GO" id="GO:0008270">
    <property type="term" value="F:zinc ion binding"/>
    <property type="evidence" value="ECO:0007669"/>
    <property type="project" value="UniProtKB-KW"/>
</dbReference>
<evidence type="ECO:0000256" key="1">
    <source>
        <dbReference type="ARBA" id="ARBA00022723"/>
    </source>
</evidence>
<keyword evidence="2 4" id="KW-0863">Zinc-finger</keyword>
<dbReference type="OrthoDB" id="432970at2759"/>
<evidence type="ECO:0000256" key="4">
    <source>
        <dbReference type="PROSITE-ProRule" id="PRU00134"/>
    </source>
</evidence>
<reference evidence="6 7" key="1">
    <citation type="journal article" date="2012" name="New Phytol.">
        <title>Insight into trade-off between wood decay and parasitism from the genome of a fungal forest pathogen.</title>
        <authorList>
            <person name="Olson A."/>
            <person name="Aerts A."/>
            <person name="Asiegbu F."/>
            <person name="Belbahri L."/>
            <person name="Bouzid O."/>
            <person name="Broberg A."/>
            <person name="Canback B."/>
            <person name="Coutinho P.M."/>
            <person name="Cullen D."/>
            <person name="Dalman K."/>
            <person name="Deflorio G."/>
            <person name="van Diepen L.T."/>
            <person name="Dunand C."/>
            <person name="Duplessis S."/>
            <person name="Durling M."/>
            <person name="Gonthier P."/>
            <person name="Grimwood J."/>
            <person name="Fossdal C.G."/>
            <person name="Hansson D."/>
            <person name="Henrissat B."/>
            <person name="Hietala A."/>
            <person name="Himmelstrand K."/>
            <person name="Hoffmeister D."/>
            <person name="Hogberg N."/>
            <person name="James T.Y."/>
            <person name="Karlsson M."/>
            <person name="Kohler A."/>
            <person name="Kues U."/>
            <person name="Lee Y.H."/>
            <person name="Lin Y.C."/>
            <person name="Lind M."/>
            <person name="Lindquist E."/>
            <person name="Lombard V."/>
            <person name="Lucas S."/>
            <person name="Lunden K."/>
            <person name="Morin E."/>
            <person name="Murat C."/>
            <person name="Park J."/>
            <person name="Raffaello T."/>
            <person name="Rouze P."/>
            <person name="Salamov A."/>
            <person name="Schmutz J."/>
            <person name="Solheim H."/>
            <person name="Stahlberg J."/>
            <person name="Velez H."/>
            <person name="de Vries R.P."/>
            <person name="Wiebenga A."/>
            <person name="Woodward S."/>
            <person name="Yakovlev I."/>
            <person name="Garbelotto M."/>
            <person name="Martin F."/>
            <person name="Grigoriev I.V."/>
            <person name="Stenlid J."/>
        </authorList>
    </citation>
    <scope>NUCLEOTIDE SEQUENCE [LARGE SCALE GENOMIC DNA]</scope>
    <source>
        <strain evidence="6 7">TC 32-1</strain>
    </source>
</reference>
<gene>
    <name evidence="6" type="ORF">HETIRDRAFT_382648</name>
</gene>
<accession>W4KBV4</accession>
<feature type="domain" description="MYND-type" evidence="5">
    <location>
        <begin position="13"/>
        <end position="54"/>
    </location>
</feature>
<dbReference type="PROSITE" id="PS01360">
    <property type="entry name" value="ZF_MYND_1"/>
    <property type="match status" value="1"/>
</dbReference>
<organism evidence="6 7">
    <name type="scientific">Heterobasidion irregulare (strain TC 32-1)</name>
    <dbReference type="NCBI Taxonomy" id="747525"/>
    <lineage>
        <taxon>Eukaryota</taxon>
        <taxon>Fungi</taxon>
        <taxon>Dikarya</taxon>
        <taxon>Basidiomycota</taxon>
        <taxon>Agaricomycotina</taxon>
        <taxon>Agaricomycetes</taxon>
        <taxon>Russulales</taxon>
        <taxon>Bondarzewiaceae</taxon>
        <taxon>Heterobasidion</taxon>
        <taxon>Heterobasidion annosum species complex</taxon>
    </lineage>
</organism>
<keyword evidence="3" id="KW-0862">Zinc</keyword>
<evidence type="ECO:0000256" key="3">
    <source>
        <dbReference type="ARBA" id="ARBA00022833"/>
    </source>
</evidence>
<dbReference type="Proteomes" id="UP000030671">
    <property type="component" value="Unassembled WGS sequence"/>
</dbReference>
<dbReference type="PROSITE" id="PS50865">
    <property type="entry name" value="ZF_MYND_2"/>
    <property type="match status" value="1"/>
</dbReference>
<evidence type="ECO:0000313" key="6">
    <source>
        <dbReference type="EMBL" id="ETW82556.1"/>
    </source>
</evidence>
<evidence type="ECO:0000256" key="2">
    <source>
        <dbReference type="ARBA" id="ARBA00022771"/>
    </source>
</evidence>
<protein>
    <recommendedName>
        <fullName evidence="5">MYND-type domain-containing protein</fullName>
    </recommendedName>
</protein>
<dbReference type="SUPFAM" id="SSF144232">
    <property type="entry name" value="HIT/MYND zinc finger-like"/>
    <property type="match status" value="1"/>
</dbReference>
<sequence>MMSSVPKTSQFSCTFCFKKAKHNNKLLRCSGCHSMYYCSKTCQGSHWPVHKDLCKSLRRTLAPDGPLSLIEPLSGKRKLDILNDLRLWRTTHQDALNFVTIQALQLDIFPERAKNQFLEIDLEYTSDQSRDKFIIKSGHIHTDVPAEEMLYKSYHGTADDGPADGTVIVANLSVSCGNVSSAGGIVMGTSIVPRVSAANWLEILRKVTSQEVSLHTFRDILGAVRPYYDSRMSNDPSLYLIAQLARDVIIGDMYSSSDPTFHTTVYMALSSPDSD</sequence>
<evidence type="ECO:0000313" key="7">
    <source>
        <dbReference type="Proteomes" id="UP000030671"/>
    </source>
</evidence>
<dbReference type="GeneID" id="20672127"/>
<keyword evidence="1" id="KW-0479">Metal-binding</keyword>
<name>W4KBV4_HETIT</name>
<dbReference type="eggNOG" id="KOG2084">
    <property type="taxonomic scope" value="Eukaryota"/>
</dbReference>